<feature type="compositionally biased region" description="Polar residues" evidence="7">
    <location>
        <begin position="315"/>
        <end position="325"/>
    </location>
</feature>
<dbReference type="GO" id="GO:0005634">
    <property type="term" value="C:nucleus"/>
    <property type="evidence" value="ECO:0007669"/>
    <property type="project" value="UniProtKB-SubCell"/>
</dbReference>
<feature type="region of interest" description="Disordered" evidence="7">
    <location>
        <begin position="456"/>
        <end position="497"/>
    </location>
</feature>
<dbReference type="Gene3D" id="1.10.720.30">
    <property type="entry name" value="SAP domain"/>
    <property type="match status" value="1"/>
</dbReference>
<dbReference type="PANTHER" id="PTHR22793:SF5">
    <property type="entry name" value="MYOCARDIN-RELATED TRANSCRIPTION FACTOR B"/>
    <property type="match status" value="1"/>
</dbReference>
<feature type="region of interest" description="Disordered" evidence="7">
    <location>
        <begin position="646"/>
        <end position="676"/>
    </location>
</feature>
<dbReference type="InterPro" id="IPR003034">
    <property type="entry name" value="SAP_dom"/>
</dbReference>
<feature type="compositionally biased region" description="Pro residues" evidence="7">
    <location>
        <begin position="403"/>
        <end position="419"/>
    </location>
</feature>
<evidence type="ECO:0000259" key="8">
    <source>
        <dbReference type="PROSITE" id="PS50800"/>
    </source>
</evidence>
<evidence type="ECO:0000256" key="4">
    <source>
        <dbReference type="ARBA" id="ARBA00023054"/>
    </source>
</evidence>
<evidence type="ECO:0000256" key="3">
    <source>
        <dbReference type="ARBA" id="ARBA00023015"/>
    </source>
</evidence>
<keyword evidence="6" id="KW-0539">Nucleus</keyword>
<dbReference type="PANTHER" id="PTHR22793">
    <property type="entry name" value="MYOCARDIN-RELATED TRANSCRIPTION FACTOR-RELATED"/>
    <property type="match status" value="1"/>
</dbReference>
<feature type="region of interest" description="Disordered" evidence="7">
    <location>
        <begin position="315"/>
        <end position="347"/>
    </location>
</feature>
<dbReference type="Gene3D" id="6.10.140.2040">
    <property type="match status" value="1"/>
</dbReference>
<dbReference type="SMART" id="SM00707">
    <property type="entry name" value="RPEL"/>
    <property type="match status" value="3"/>
</dbReference>
<dbReference type="PROSITE" id="PS50800">
    <property type="entry name" value="SAP"/>
    <property type="match status" value="1"/>
</dbReference>
<evidence type="ECO:0000256" key="7">
    <source>
        <dbReference type="SAM" id="MobiDB-lite"/>
    </source>
</evidence>
<keyword evidence="5" id="KW-0804">Transcription</keyword>
<evidence type="ECO:0000313" key="9">
    <source>
        <dbReference type="EMBL" id="KAJ8253894.1"/>
    </source>
</evidence>
<feature type="compositionally biased region" description="Pro residues" evidence="7">
    <location>
        <begin position="646"/>
        <end position="658"/>
    </location>
</feature>
<keyword evidence="10" id="KW-1185">Reference proteome</keyword>
<evidence type="ECO:0000256" key="2">
    <source>
        <dbReference type="ARBA" id="ARBA00022737"/>
    </source>
</evidence>
<protein>
    <recommendedName>
        <fullName evidence="8">SAP domain-containing protein</fullName>
    </recommendedName>
</protein>
<dbReference type="EMBL" id="JAFJMO010000016">
    <property type="protein sequence ID" value="KAJ8253894.1"/>
    <property type="molecule type" value="Genomic_DNA"/>
</dbReference>
<dbReference type="AlphaFoldDB" id="A0A9Q1CZE5"/>
<dbReference type="GO" id="GO:0045944">
    <property type="term" value="P:positive regulation of transcription by RNA polymerase II"/>
    <property type="evidence" value="ECO:0007669"/>
    <property type="project" value="TreeGrafter"/>
</dbReference>
<dbReference type="GO" id="GO:0003713">
    <property type="term" value="F:transcription coactivator activity"/>
    <property type="evidence" value="ECO:0007669"/>
    <property type="project" value="TreeGrafter"/>
</dbReference>
<name>A0A9Q1CZE5_CONCO</name>
<keyword evidence="3" id="KW-0805">Transcription regulation</keyword>
<feature type="compositionally biased region" description="Polar residues" evidence="7">
    <location>
        <begin position="541"/>
        <end position="551"/>
    </location>
</feature>
<gene>
    <name evidence="9" type="ORF">COCON_G00205060</name>
</gene>
<organism evidence="9 10">
    <name type="scientific">Conger conger</name>
    <name type="common">Conger eel</name>
    <name type="synonym">Muraena conger</name>
    <dbReference type="NCBI Taxonomy" id="82655"/>
    <lineage>
        <taxon>Eukaryota</taxon>
        <taxon>Metazoa</taxon>
        <taxon>Chordata</taxon>
        <taxon>Craniata</taxon>
        <taxon>Vertebrata</taxon>
        <taxon>Euteleostomi</taxon>
        <taxon>Actinopterygii</taxon>
        <taxon>Neopterygii</taxon>
        <taxon>Teleostei</taxon>
        <taxon>Anguilliformes</taxon>
        <taxon>Congridae</taxon>
        <taxon>Conger</taxon>
    </lineage>
</organism>
<feature type="compositionally biased region" description="Low complexity" evidence="7">
    <location>
        <begin position="392"/>
        <end position="402"/>
    </location>
</feature>
<dbReference type="OrthoDB" id="197676at2759"/>
<evidence type="ECO:0000313" key="10">
    <source>
        <dbReference type="Proteomes" id="UP001152803"/>
    </source>
</evidence>
<dbReference type="Proteomes" id="UP001152803">
    <property type="component" value="Unassembled WGS sequence"/>
</dbReference>
<feature type="region of interest" description="Disordered" evidence="7">
    <location>
        <begin position="389"/>
        <end position="429"/>
    </location>
</feature>
<dbReference type="Pfam" id="PF02037">
    <property type="entry name" value="SAP"/>
    <property type="match status" value="1"/>
</dbReference>
<feature type="region of interest" description="Disordered" evidence="7">
    <location>
        <begin position="540"/>
        <end position="580"/>
    </location>
</feature>
<feature type="compositionally biased region" description="Pro residues" evidence="7">
    <location>
        <begin position="483"/>
        <end position="493"/>
    </location>
</feature>
<dbReference type="InterPro" id="IPR043451">
    <property type="entry name" value="Myocardin-like"/>
</dbReference>
<feature type="domain" description="SAP" evidence="8">
    <location>
        <begin position="352"/>
        <end position="386"/>
    </location>
</feature>
<keyword evidence="4" id="KW-0175">Coiled coil</keyword>
<dbReference type="InterPro" id="IPR004018">
    <property type="entry name" value="RPEL_repeat"/>
</dbReference>
<proteinExistence type="predicted"/>
<dbReference type="SUPFAM" id="SSF68906">
    <property type="entry name" value="SAP domain"/>
    <property type="match status" value="1"/>
</dbReference>
<dbReference type="GO" id="GO:0051145">
    <property type="term" value="P:smooth muscle cell differentiation"/>
    <property type="evidence" value="ECO:0007669"/>
    <property type="project" value="TreeGrafter"/>
</dbReference>
<dbReference type="SMART" id="SM00513">
    <property type="entry name" value="SAP"/>
    <property type="match status" value="1"/>
</dbReference>
<comment type="caution">
    <text evidence="9">The sequence shown here is derived from an EMBL/GenBank/DDBJ whole genome shotgun (WGS) entry which is preliminary data.</text>
</comment>
<evidence type="ECO:0000256" key="5">
    <source>
        <dbReference type="ARBA" id="ARBA00023163"/>
    </source>
</evidence>
<evidence type="ECO:0000256" key="1">
    <source>
        <dbReference type="ARBA" id="ARBA00004123"/>
    </source>
</evidence>
<dbReference type="InterPro" id="IPR036361">
    <property type="entry name" value="SAP_dom_sf"/>
</dbReference>
<sequence>MACVDVETPGICRTPFRSGLQVCLQQRCTREQLNQQGVMPSLKSPAAFHKQIHSLERARHTENVVKHKIKRRPECSDLLHMHVLQETQAEGPQLKRARLAQRSGPLELLEKNILPINSTVKEALSVGEEGSTQTRDVYTFDEDSGDALSYKQLANQRPPPEELKPTDVLNPVLQSYPPTTQSPADFLKPVPTNEQPVHRPLAASQLITMVSPDKTDTALVKHSLPEPAADRSRGRKVPDGRPKVRKLKYHQYVPPDQKPGPGRLSADSPCGHLLQQHVFLQLQILGKQQQAQHCSYQAIPPATLTSVAEEQNISEAVSSNKSQPTVVPYASSAPTRTHYDPISSNPALPVNLNEMKVARLRQELRLRRLPISGTKAELIERLRPFQDSLVAGSPQGAPQSTSPTPPPSVSPTPSEPPGPGAEDEQLREKERQIQELKRRLQQERRRVEELRRELEGVERRGQEEEERRAAPALPLEVKQEEPLPNPHPGPPEAPTGSRILLPVSATALLLLSNNTSQQVFPACTTSGSGLGLRLSQAGAEGTQSFPNSNNKRGPLSMATPNRPIYRTPISTDHAPKAKDPPRYEEAVKQTRSLQAQVPIVTSQPMDDLFDILIESGEISPTVRHSLPSTPVTASISTLPINSALSRPPPHVQVAPPTPALHSALTPDPRSTPPTPVTLAADQQLQAFLENTLSGGAEGAGPQTLHCPMLDSPMEDAPPLCPAFQLQVGGMDMEWLELPTAAGPGGVLGPVSPLGILSPDLLDGHGFQLHWD</sequence>
<feature type="compositionally biased region" description="Basic and acidic residues" evidence="7">
    <location>
        <begin position="456"/>
        <end position="469"/>
    </location>
</feature>
<accession>A0A9Q1CZE5</accession>
<evidence type="ECO:0000256" key="6">
    <source>
        <dbReference type="ARBA" id="ARBA00023242"/>
    </source>
</evidence>
<keyword evidence="2" id="KW-0677">Repeat</keyword>
<reference evidence="9" key="1">
    <citation type="journal article" date="2023" name="Science">
        <title>Genome structures resolve the early diversification of teleost fishes.</title>
        <authorList>
            <person name="Parey E."/>
            <person name="Louis A."/>
            <person name="Montfort J."/>
            <person name="Bouchez O."/>
            <person name="Roques C."/>
            <person name="Iampietro C."/>
            <person name="Lluch J."/>
            <person name="Castinel A."/>
            <person name="Donnadieu C."/>
            <person name="Desvignes T."/>
            <person name="Floi Bucao C."/>
            <person name="Jouanno E."/>
            <person name="Wen M."/>
            <person name="Mejri S."/>
            <person name="Dirks R."/>
            <person name="Jansen H."/>
            <person name="Henkel C."/>
            <person name="Chen W.J."/>
            <person name="Zahm M."/>
            <person name="Cabau C."/>
            <person name="Klopp C."/>
            <person name="Thompson A.W."/>
            <person name="Robinson-Rechavi M."/>
            <person name="Braasch I."/>
            <person name="Lecointre G."/>
            <person name="Bobe J."/>
            <person name="Postlethwait J.H."/>
            <person name="Berthelot C."/>
            <person name="Roest Crollius H."/>
            <person name="Guiguen Y."/>
        </authorList>
    </citation>
    <scope>NUCLEOTIDE SEQUENCE</scope>
    <source>
        <strain evidence="9">Concon-B</strain>
    </source>
</reference>
<comment type="subcellular location">
    <subcellularLocation>
        <location evidence="1">Nucleus</location>
    </subcellularLocation>
</comment>